<organism evidence="2 3">
    <name type="scientific">Bradyrhizobium oligotrophicum S58</name>
    <dbReference type="NCBI Taxonomy" id="1245469"/>
    <lineage>
        <taxon>Bacteria</taxon>
        <taxon>Pseudomonadati</taxon>
        <taxon>Pseudomonadota</taxon>
        <taxon>Alphaproteobacteria</taxon>
        <taxon>Hyphomicrobiales</taxon>
        <taxon>Nitrobacteraceae</taxon>
        <taxon>Bradyrhizobium</taxon>
    </lineage>
</organism>
<dbReference type="Proteomes" id="UP000011841">
    <property type="component" value="Chromosome"/>
</dbReference>
<dbReference type="RefSeq" id="WP_015664009.1">
    <property type="nucleotide sequence ID" value="NC_020453.1"/>
</dbReference>
<dbReference type="Gene3D" id="3.40.50.150">
    <property type="entry name" value="Vaccinia Virus protein VP39"/>
    <property type="match status" value="1"/>
</dbReference>
<dbReference type="InterPro" id="IPR006342">
    <property type="entry name" value="FkbM_mtfrase"/>
</dbReference>
<dbReference type="STRING" id="1245469.S58_08630"/>
<dbReference type="GO" id="GO:0005886">
    <property type="term" value="C:plasma membrane"/>
    <property type="evidence" value="ECO:0007669"/>
    <property type="project" value="TreeGrafter"/>
</dbReference>
<evidence type="ECO:0000313" key="2">
    <source>
        <dbReference type="EMBL" id="BAM86874.1"/>
    </source>
</evidence>
<dbReference type="InterPro" id="IPR053202">
    <property type="entry name" value="EGF_Rcpt_Signaling_Reg"/>
</dbReference>
<name>M4Z1M8_9BRAD</name>
<dbReference type="HOGENOM" id="CLU_835937_0_0_5"/>
<dbReference type="GO" id="GO:0006888">
    <property type="term" value="P:endoplasmic reticulum to Golgi vesicle-mediated transport"/>
    <property type="evidence" value="ECO:0007669"/>
    <property type="project" value="TreeGrafter"/>
</dbReference>
<dbReference type="PANTHER" id="PTHR34009">
    <property type="entry name" value="PROTEIN STAR"/>
    <property type="match status" value="1"/>
</dbReference>
<protein>
    <submittedName>
        <fullName evidence="2">SAM-dependent methyltransferase</fullName>
    </submittedName>
</protein>
<dbReference type="GO" id="GO:0032259">
    <property type="term" value="P:methylation"/>
    <property type="evidence" value="ECO:0007669"/>
    <property type="project" value="UniProtKB-KW"/>
</dbReference>
<keyword evidence="2" id="KW-0808">Transferase</keyword>
<dbReference type="NCBIfam" id="TIGR01444">
    <property type="entry name" value="fkbM_fam"/>
    <property type="match status" value="1"/>
</dbReference>
<dbReference type="PATRIC" id="fig|1245469.3.peg.883"/>
<dbReference type="KEGG" id="aol:S58_08630"/>
<evidence type="ECO:0000259" key="1">
    <source>
        <dbReference type="Pfam" id="PF05050"/>
    </source>
</evidence>
<proteinExistence type="predicted"/>
<dbReference type="GeneID" id="301820981"/>
<dbReference type="GO" id="GO:0016197">
    <property type="term" value="P:endosomal transport"/>
    <property type="evidence" value="ECO:0007669"/>
    <property type="project" value="TreeGrafter"/>
</dbReference>
<dbReference type="GO" id="GO:0005737">
    <property type="term" value="C:cytoplasm"/>
    <property type="evidence" value="ECO:0007669"/>
    <property type="project" value="GOC"/>
</dbReference>
<feature type="domain" description="Methyltransferase FkbM" evidence="1">
    <location>
        <begin position="149"/>
        <end position="313"/>
    </location>
</feature>
<dbReference type="eggNOG" id="COG1196">
    <property type="taxonomic scope" value="Bacteria"/>
</dbReference>
<keyword evidence="3" id="KW-1185">Reference proteome</keyword>
<dbReference type="GO" id="GO:0008168">
    <property type="term" value="F:methyltransferase activity"/>
    <property type="evidence" value="ECO:0007669"/>
    <property type="project" value="UniProtKB-KW"/>
</dbReference>
<gene>
    <name evidence="2" type="ORF">S58_08630</name>
</gene>
<dbReference type="Pfam" id="PF05050">
    <property type="entry name" value="Methyltransf_21"/>
    <property type="match status" value="1"/>
</dbReference>
<dbReference type="InterPro" id="IPR029063">
    <property type="entry name" value="SAM-dependent_MTases_sf"/>
</dbReference>
<accession>M4Z1M8</accession>
<dbReference type="PANTHER" id="PTHR34009:SF2">
    <property type="entry name" value="PROTEIN STAR"/>
    <property type="match status" value="1"/>
</dbReference>
<dbReference type="EMBL" id="AP012603">
    <property type="protein sequence ID" value="BAM86874.1"/>
    <property type="molecule type" value="Genomic_DNA"/>
</dbReference>
<dbReference type="SUPFAM" id="SSF53335">
    <property type="entry name" value="S-adenosyl-L-methionine-dependent methyltransferases"/>
    <property type="match status" value="1"/>
</dbReference>
<sequence>MQGQQLVTALSFRLSSIARSLIQFVGRRIAPEHRARLAVQLARIGAHMDIDSCLQILEKALSEQKLDASQLGRLLSAAFSAADADHLPLDLRKQLLTRACAGLDPADIPDALLEHFSALGGSSHHYSQEGEDILLKRLFGDRRSGFYVDIGAHHATRFSNTFALYRRGWRGINVDATPGSMSSFGLLRPRDVNLELAVSDQTDPLRMHLFREGALNTTNAELADSYVAAGWDKTGEIELRPKTLASIMDEFVPPGINVDLLSVDVEGAELAVLRSGNWDVYAPAVIIIEALSTPFAEMHQDPALRYLLARNYEVRFRLFNSVILARAGADFS</sequence>
<dbReference type="OrthoDB" id="9801609at2"/>
<dbReference type="AlphaFoldDB" id="M4Z1M8"/>
<keyword evidence="2" id="KW-0489">Methyltransferase</keyword>
<evidence type="ECO:0000313" key="3">
    <source>
        <dbReference type="Proteomes" id="UP000011841"/>
    </source>
</evidence>
<reference evidence="2 3" key="1">
    <citation type="journal article" date="2013" name="Appl. Environ. Microbiol.">
        <title>Genome analysis suggests that the soil oligotrophic bacterium Agromonas oligotrophica (Bradyrhizobium oligotrophicum) is a nitrogen-fixing symbiont of Aeschynomene indica.</title>
        <authorList>
            <person name="Okubo T."/>
            <person name="Fukushima S."/>
            <person name="Itakura M."/>
            <person name="Oshima K."/>
            <person name="Longtonglang A."/>
            <person name="Teaumroong N."/>
            <person name="Mitsui H."/>
            <person name="Hattori M."/>
            <person name="Hattori R."/>
            <person name="Hattori T."/>
            <person name="Minamisawa K."/>
        </authorList>
    </citation>
    <scope>NUCLEOTIDE SEQUENCE [LARGE SCALE GENOMIC DNA]</scope>
    <source>
        <strain evidence="2 3">S58</strain>
    </source>
</reference>